<evidence type="ECO:0000256" key="1">
    <source>
        <dbReference type="ARBA" id="ARBA00023251"/>
    </source>
</evidence>
<comment type="caution">
    <text evidence="3">The sequence shown here is derived from an EMBL/GenBank/DDBJ whole genome shotgun (WGS) entry which is preliminary data.</text>
</comment>
<gene>
    <name evidence="3" type="ORF">EG028_01115</name>
</gene>
<dbReference type="Pfam" id="PF13523">
    <property type="entry name" value="Acetyltransf_8"/>
    <property type="match status" value="1"/>
</dbReference>
<dbReference type="SUPFAM" id="SSF55729">
    <property type="entry name" value="Acyl-CoA N-acyltransferases (Nat)"/>
    <property type="match status" value="1"/>
</dbReference>
<evidence type="ECO:0000313" key="3">
    <source>
        <dbReference type="EMBL" id="RPD42927.1"/>
    </source>
</evidence>
<reference evidence="4" key="1">
    <citation type="submission" date="2018-11" db="EMBL/GenBank/DDBJ databases">
        <title>Chitinophaga lutea sp.nov., isolate from arsenic contaminated soil.</title>
        <authorList>
            <person name="Zong Y."/>
        </authorList>
    </citation>
    <scope>NUCLEOTIDE SEQUENCE [LARGE SCALE GENOMIC DNA]</scope>
    <source>
        <strain evidence="4">YLT18</strain>
    </source>
</reference>
<dbReference type="Gene3D" id="3.40.630.30">
    <property type="match status" value="1"/>
</dbReference>
<dbReference type="GO" id="GO:0016410">
    <property type="term" value="F:N-acyltransferase activity"/>
    <property type="evidence" value="ECO:0007669"/>
    <property type="project" value="TreeGrafter"/>
</dbReference>
<sequence>MINSTPHITLRPATPADLALLQHWDEQPHTVASDPNDDWGWETALHHQPEWREQLIAELDGRPLGFIQILDPALEDSHYWGDVPANLRAIDIWIGEAEDLGRGYGTIMMQMAITRCFLPEEVTAIMIDPLESNTAARRFYERLGFRFVENRVFGDDHCAVYRLDRADWENRH</sequence>
<keyword evidence="3" id="KW-0808">Transferase</keyword>
<protein>
    <submittedName>
        <fullName evidence="3">N-acetyltransferase</fullName>
    </submittedName>
</protein>
<dbReference type="PROSITE" id="PS51186">
    <property type="entry name" value="GNAT"/>
    <property type="match status" value="1"/>
</dbReference>
<keyword evidence="4" id="KW-1185">Reference proteome</keyword>
<dbReference type="InterPro" id="IPR016181">
    <property type="entry name" value="Acyl_CoA_acyltransferase"/>
</dbReference>
<dbReference type="RefSeq" id="WP_120514200.1">
    <property type="nucleotide sequence ID" value="NZ_QXZY01000001.1"/>
</dbReference>
<dbReference type="EMBL" id="RMBX01000001">
    <property type="protein sequence ID" value="RPD42927.1"/>
    <property type="molecule type" value="Genomic_DNA"/>
</dbReference>
<evidence type="ECO:0000259" key="2">
    <source>
        <dbReference type="PROSITE" id="PS51186"/>
    </source>
</evidence>
<dbReference type="Proteomes" id="UP000279089">
    <property type="component" value="Unassembled WGS sequence"/>
</dbReference>
<dbReference type="PANTHER" id="PTHR31438">
    <property type="entry name" value="LYSINE N-ACYLTRANSFERASE C17G9.06C-RELATED"/>
    <property type="match status" value="1"/>
</dbReference>
<proteinExistence type="predicted"/>
<organism evidence="3 4">
    <name type="scientific">Chitinophaga barathri</name>
    <dbReference type="NCBI Taxonomy" id="1647451"/>
    <lineage>
        <taxon>Bacteria</taxon>
        <taxon>Pseudomonadati</taxon>
        <taxon>Bacteroidota</taxon>
        <taxon>Chitinophagia</taxon>
        <taxon>Chitinophagales</taxon>
        <taxon>Chitinophagaceae</taxon>
        <taxon>Chitinophaga</taxon>
    </lineage>
</organism>
<dbReference type="GO" id="GO:0046677">
    <property type="term" value="P:response to antibiotic"/>
    <property type="evidence" value="ECO:0007669"/>
    <property type="project" value="UniProtKB-KW"/>
</dbReference>
<name>A0A3N4MLR8_9BACT</name>
<keyword evidence="1" id="KW-0046">Antibiotic resistance</keyword>
<dbReference type="AlphaFoldDB" id="A0A3N4MLR8"/>
<accession>A0A3N4MLR8</accession>
<evidence type="ECO:0000313" key="4">
    <source>
        <dbReference type="Proteomes" id="UP000279089"/>
    </source>
</evidence>
<dbReference type="PANTHER" id="PTHR31438:SF1">
    <property type="entry name" value="LYSINE N-ACYLTRANSFERASE C17G9.06C-RELATED"/>
    <property type="match status" value="1"/>
</dbReference>
<feature type="domain" description="N-acetyltransferase" evidence="2">
    <location>
        <begin position="8"/>
        <end position="167"/>
    </location>
</feature>
<dbReference type="InterPro" id="IPR000182">
    <property type="entry name" value="GNAT_dom"/>
</dbReference>
<dbReference type="OrthoDB" id="961272at2"/>